<feature type="chain" id="PRO_5019417815" evidence="1">
    <location>
        <begin position="19"/>
        <end position="221"/>
    </location>
</feature>
<proteinExistence type="predicted"/>
<evidence type="ECO:0000313" key="3">
    <source>
        <dbReference type="Proteomes" id="UP000283269"/>
    </source>
</evidence>
<dbReference type="OrthoDB" id="10569522at2759"/>
<dbReference type="AlphaFoldDB" id="A0A409XE48"/>
<dbReference type="Proteomes" id="UP000283269">
    <property type="component" value="Unassembled WGS sequence"/>
</dbReference>
<feature type="signal peptide" evidence="1">
    <location>
        <begin position="1"/>
        <end position="18"/>
    </location>
</feature>
<evidence type="ECO:0000256" key="1">
    <source>
        <dbReference type="SAM" id="SignalP"/>
    </source>
</evidence>
<reference evidence="2 3" key="1">
    <citation type="journal article" date="2018" name="Evol. Lett.">
        <title>Horizontal gene cluster transfer increased hallucinogenic mushroom diversity.</title>
        <authorList>
            <person name="Reynolds H.T."/>
            <person name="Vijayakumar V."/>
            <person name="Gluck-Thaler E."/>
            <person name="Korotkin H.B."/>
            <person name="Matheny P.B."/>
            <person name="Slot J.C."/>
        </authorList>
    </citation>
    <scope>NUCLEOTIDE SEQUENCE [LARGE SCALE GENOMIC DNA]</scope>
    <source>
        <strain evidence="2 3">2631</strain>
    </source>
</reference>
<accession>A0A409XE48</accession>
<keyword evidence="1" id="KW-0732">Signal</keyword>
<sequence>MTTLRVMWIFASVAFASALLAPRQTLSSSVQAEYDVICQTTAGENGIVDPLNWVWSDDDQYCVPDALDSDAPELYPELKALHQELQAHLAFARTKLLKLAQRACRLACKIVASTILVATKTGNRAPGLAAVHRAASVAVLLGVAAGKGTVGPGAAPVSPWLRGQSGVTLRKLIARVINTSPAVLIRNATRPGSVEGRVQPFERNGMQYVRRGDIGEGWFLL</sequence>
<evidence type="ECO:0000313" key="2">
    <source>
        <dbReference type="EMBL" id="PPQ89015.1"/>
    </source>
</evidence>
<name>A0A409XE48_PSICY</name>
<dbReference type="EMBL" id="NHYD01001970">
    <property type="protein sequence ID" value="PPQ89015.1"/>
    <property type="molecule type" value="Genomic_DNA"/>
</dbReference>
<organism evidence="2 3">
    <name type="scientific">Psilocybe cyanescens</name>
    <dbReference type="NCBI Taxonomy" id="93625"/>
    <lineage>
        <taxon>Eukaryota</taxon>
        <taxon>Fungi</taxon>
        <taxon>Dikarya</taxon>
        <taxon>Basidiomycota</taxon>
        <taxon>Agaricomycotina</taxon>
        <taxon>Agaricomycetes</taxon>
        <taxon>Agaricomycetidae</taxon>
        <taxon>Agaricales</taxon>
        <taxon>Agaricineae</taxon>
        <taxon>Strophariaceae</taxon>
        <taxon>Psilocybe</taxon>
    </lineage>
</organism>
<gene>
    <name evidence="2" type="ORF">CVT25_005114</name>
</gene>
<keyword evidence="3" id="KW-1185">Reference proteome</keyword>
<protein>
    <submittedName>
        <fullName evidence="2">Uncharacterized protein</fullName>
    </submittedName>
</protein>
<dbReference type="InParanoid" id="A0A409XE48"/>
<comment type="caution">
    <text evidence="2">The sequence shown here is derived from an EMBL/GenBank/DDBJ whole genome shotgun (WGS) entry which is preliminary data.</text>
</comment>